<sequence length="191" mass="20124">MSTSAAPRDRFVGLLGQPSVGAFSARRTARADHLSLEVRGLGPIAFPVPGRPYTLVLRKTAALPLPPGTALAGKGAWLPDGTAWVVAYRPEPSAPSWYADGLEMDQRTAYGNVRSIRVLSLTPGAAAPVTVLTAPDQVLAVDVADSVVHAGRVREADPPWGPGGRVWWGVGLVALVLGGLAANRRLRRGRR</sequence>
<feature type="transmembrane region" description="Helical" evidence="1">
    <location>
        <begin position="166"/>
        <end position="183"/>
    </location>
</feature>
<organism evidence="2 3">
    <name type="scientific">Micromonospora marina</name>
    <dbReference type="NCBI Taxonomy" id="307120"/>
    <lineage>
        <taxon>Bacteria</taxon>
        <taxon>Bacillati</taxon>
        <taxon>Actinomycetota</taxon>
        <taxon>Actinomycetes</taxon>
        <taxon>Micromonosporales</taxon>
        <taxon>Micromonosporaceae</taxon>
        <taxon>Micromonospora</taxon>
    </lineage>
</organism>
<keyword evidence="1" id="KW-0472">Membrane</keyword>
<reference evidence="3" key="1">
    <citation type="submission" date="2016-06" db="EMBL/GenBank/DDBJ databases">
        <authorList>
            <person name="Varghese N."/>
        </authorList>
    </citation>
    <scope>NUCLEOTIDE SEQUENCE [LARGE SCALE GENOMIC DNA]</scope>
    <source>
        <strain evidence="3">DSM 45555</strain>
    </source>
</reference>
<name>A0A1C5A5Z2_9ACTN</name>
<gene>
    <name evidence="2" type="ORF">GA0070215_12483</name>
</gene>
<accession>A0A1C5A5Z2</accession>
<proteinExistence type="predicted"/>
<dbReference type="EMBL" id="FMCV01000024">
    <property type="protein sequence ID" value="SCF40618.1"/>
    <property type="molecule type" value="Genomic_DNA"/>
</dbReference>
<dbReference type="RefSeq" id="WP_141708241.1">
    <property type="nucleotide sequence ID" value="NZ_FMCV01000024.1"/>
</dbReference>
<keyword evidence="1" id="KW-0812">Transmembrane</keyword>
<evidence type="ECO:0000256" key="1">
    <source>
        <dbReference type="SAM" id="Phobius"/>
    </source>
</evidence>
<protein>
    <submittedName>
        <fullName evidence="2">Uncharacterized protein</fullName>
    </submittedName>
</protein>
<evidence type="ECO:0000313" key="2">
    <source>
        <dbReference type="EMBL" id="SCF40618.1"/>
    </source>
</evidence>
<keyword evidence="1" id="KW-1133">Transmembrane helix</keyword>
<evidence type="ECO:0000313" key="3">
    <source>
        <dbReference type="Proteomes" id="UP000198551"/>
    </source>
</evidence>
<dbReference type="Proteomes" id="UP000198551">
    <property type="component" value="Unassembled WGS sequence"/>
</dbReference>
<keyword evidence="3" id="KW-1185">Reference proteome</keyword>
<dbReference type="AlphaFoldDB" id="A0A1C5A5Z2"/>